<comment type="caution">
    <text evidence="2">The sequence shown here is derived from an EMBL/GenBank/DDBJ whole genome shotgun (WGS) entry which is preliminary data.</text>
</comment>
<protein>
    <submittedName>
        <fullName evidence="2">Uncharacterized protein</fullName>
    </submittedName>
</protein>
<feature type="region of interest" description="Disordered" evidence="1">
    <location>
        <begin position="73"/>
        <end position="97"/>
    </location>
</feature>
<feature type="region of interest" description="Disordered" evidence="1">
    <location>
        <begin position="1"/>
        <end position="37"/>
    </location>
</feature>
<feature type="region of interest" description="Disordered" evidence="1">
    <location>
        <begin position="250"/>
        <end position="270"/>
    </location>
</feature>
<dbReference type="AlphaFoldDB" id="A0AAV7E1N8"/>
<evidence type="ECO:0000313" key="2">
    <source>
        <dbReference type="EMBL" id="KAG9442699.1"/>
    </source>
</evidence>
<evidence type="ECO:0000256" key="1">
    <source>
        <dbReference type="SAM" id="MobiDB-lite"/>
    </source>
</evidence>
<sequence length="307" mass="33720">MYSVDHGVSGGSGSVRSREIPKRRGRETGGDSGTDLRVSTPFDYDVGRRIHRPFATVWVLFFGFGLDTRCKSLGRRPKSPNRAGPSPPDSESDVRGHRPIRARSVAHFLGSGPEWELCVTVTPWGPRCLRYPTRSQNSGWAPQKFRLPLFSESRFSVHGNITRQGIWPALSDGLLDPPRPLPTRQPWQSRQARAVTAPLLSLLHEAVLVGDPGQGRSISVIFCVYSVSGVLGTSVEQVLCVSNLTSFQKERERERGGGNPSVGSELQQGAGPGQPGGVILLQLGYCLFWLDSELVEWVWYCSISTPV</sequence>
<name>A0AAV7E1N8_ARIFI</name>
<gene>
    <name evidence="2" type="ORF">H6P81_018553</name>
</gene>
<dbReference type="EMBL" id="JAINDJ010000007">
    <property type="protein sequence ID" value="KAG9442699.1"/>
    <property type="molecule type" value="Genomic_DNA"/>
</dbReference>
<reference evidence="2 3" key="1">
    <citation type="submission" date="2021-07" db="EMBL/GenBank/DDBJ databases">
        <title>The Aristolochia fimbriata genome: insights into angiosperm evolution, floral development and chemical biosynthesis.</title>
        <authorList>
            <person name="Jiao Y."/>
        </authorList>
    </citation>
    <scope>NUCLEOTIDE SEQUENCE [LARGE SCALE GENOMIC DNA]</scope>
    <source>
        <strain evidence="2">IBCAS-2021</strain>
        <tissue evidence="2">Leaf</tissue>
    </source>
</reference>
<organism evidence="2 3">
    <name type="scientific">Aristolochia fimbriata</name>
    <name type="common">White veined hardy Dutchman's pipe vine</name>
    <dbReference type="NCBI Taxonomy" id="158543"/>
    <lineage>
        <taxon>Eukaryota</taxon>
        <taxon>Viridiplantae</taxon>
        <taxon>Streptophyta</taxon>
        <taxon>Embryophyta</taxon>
        <taxon>Tracheophyta</taxon>
        <taxon>Spermatophyta</taxon>
        <taxon>Magnoliopsida</taxon>
        <taxon>Magnoliidae</taxon>
        <taxon>Piperales</taxon>
        <taxon>Aristolochiaceae</taxon>
        <taxon>Aristolochia</taxon>
    </lineage>
</organism>
<feature type="compositionally biased region" description="Basic and acidic residues" evidence="1">
    <location>
        <begin position="16"/>
        <end position="29"/>
    </location>
</feature>
<accession>A0AAV7E1N8</accession>
<keyword evidence="3" id="KW-1185">Reference proteome</keyword>
<proteinExistence type="predicted"/>
<dbReference type="Proteomes" id="UP000825729">
    <property type="component" value="Unassembled WGS sequence"/>
</dbReference>
<evidence type="ECO:0000313" key="3">
    <source>
        <dbReference type="Proteomes" id="UP000825729"/>
    </source>
</evidence>